<dbReference type="PROSITE" id="PS51000">
    <property type="entry name" value="HTH_DEOR_2"/>
    <property type="match status" value="1"/>
</dbReference>
<dbReference type="RefSeq" id="WP_344680680.1">
    <property type="nucleotide sequence ID" value="NZ_BAAAVT010000025.1"/>
</dbReference>
<dbReference type="Gene3D" id="1.10.10.10">
    <property type="entry name" value="Winged helix-like DNA-binding domain superfamily/Winged helix DNA-binding domain"/>
    <property type="match status" value="1"/>
</dbReference>
<dbReference type="SUPFAM" id="SSF53822">
    <property type="entry name" value="Periplasmic binding protein-like I"/>
    <property type="match status" value="1"/>
</dbReference>
<reference evidence="6" key="1">
    <citation type="journal article" date="2019" name="Int. J. Syst. Evol. Microbiol.">
        <title>The Global Catalogue of Microorganisms (GCM) 10K type strain sequencing project: providing services to taxonomists for standard genome sequencing and annotation.</title>
        <authorList>
            <consortium name="The Broad Institute Genomics Platform"/>
            <consortium name="The Broad Institute Genome Sequencing Center for Infectious Disease"/>
            <person name="Wu L."/>
            <person name="Ma J."/>
        </authorList>
    </citation>
    <scope>NUCLEOTIDE SEQUENCE [LARGE SCALE GENOMIC DNA]</scope>
    <source>
        <strain evidence="6">JCM 14309</strain>
    </source>
</reference>
<dbReference type="SMART" id="SM00420">
    <property type="entry name" value="HTH_DEOR"/>
    <property type="match status" value="1"/>
</dbReference>
<dbReference type="PANTHER" id="PTHR30146:SF155">
    <property type="entry name" value="ALANINE RACEMASE"/>
    <property type="match status" value="1"/>
</dbReference>
<evidence type="ECO:0000256" key="2">
    <source>
        <dbReference type="ARBA" id="ARBA00023125"/>
    </source>
</evidence>
<dbReference type="InterPro" id="IPR001034">
    <property type="entry name" value="DeoR_HTH"/>
</dbReference>
<feature type="domain" description="HTH deoR-type" evidence="4">
    <location>
        <begin position="5"/>
        <end position="60"/>
    </location>
</feature>
<evidence type="ECO:0000256" key="3">
    <source>
        <dbReference type="ARBA" id="ARBA00023163"/>
    </source>
</evidence>
<dbReference type="CDD" id="cd06267">
    <property type="entry name" value="PBP1_LacI_sugar_binding-like"/>
    <property type="match status" value="1"/>
</dbReference>
<proteinExistence type="predicted"/>
<keyword evidence="6" id="KW-1185">Reference proteome</keyword>
<gene>
    <name evidence="5" type="ORF">GCM10010529_29040</name>
</gene>
<protein>
    <submittedName>
        <fullName evidence="5">Substrate-binding domain-containing protein</fullName>
    </submittedName>
</protein>
<dbReference type="InterPro" id="IPR036388">
    <property type="entry name" value="WH-like_DNA-bd_sf"/>
</dbReference>
<name>A0ABP6M5R4_9MICC</name>
<dbReference type="InterPro" id="IPR046335">
    <property type="entry name" value="LacI/GalR-like_sensor"/>
</dbReference>
<organism evidence="5 6">
    <name type="scientific">Nesterenkonia aethiopica</name>
    <dbReference type="NCBI Taxonomy" id="269144"/>
    <lineage>
        <taxon>Bacteria</taxon>
        <taxon>Bacillati</taxon>
        <taxon>Actinomycetota</taxon>
        <taxon>Actinomycetes</taxon>
        <taxon>Micrococcales</taxon>
        <taxon>Micrococcaceae</taxon>
        <taxon>Nesterenkonia</taxon>
    </lineage>
</organism>
<dbReference type="InterPro" id="IPR028082">
    <property type="entry name" value="Peripla_BP_I"/>
</dbReference>
<dbReference type="PANTHER" id="PTHR30146">
    <property type="entry name" value="LACI-RELATED TRANSCRIPTIONAL REPRESSOR"/>
    <property type="match status" value="1"/>
</dbReference>
<evidence type="ECO:0000313" key="5">
    <source>
        <dbReference type="EMBL" id="GAA3075467.1"/>
    </source>
</evidence>
<dbReference type="EMBL" id="BAAAVT010000025">
    <property type="protein sequence ID" value="GAA3075467.1"/>
    <property type="molecule type" value="Genomic_DNA"/>
</dbReference>
<dbReference type="PROSITE" id="PS00894">
    <property type="entry name" value="HTH_DEOR_1"/>
    <property type="match status" value="1"/>
</dbReference>
<dbReference type="Pfam" id="PF13377">
    <property type="entry name" value="Peripla_BP_3"/>
    <property type="match status" value="1"/>
</dbReference>
<dbReference type="InterPro" id="IPR018356">
    <property type="entry name" value="Tscrpt_reg_HTH_DeoR_CS"/>
</dbReference>
<accession>A0ABP6M5R4</accession>
<sequence>MARSVEERRRRIVDIVAQEGPQNARRLATRLGVSAVTLRRDLEHLASVGSIRRRHGTVEPLGAPSIAGPDAPTIGLVLPESNYYYDGIIAGAKRAAGAAGAKLVLGVSDYRPEKEIHQAERLITKGVDGLVMAPTPDFATGWLVPSQEERLAQLRVPTVFVERTASPGGPCALLDTVNSAHDVGAAVGLRHLIQLGHRRITALMISGPNSPWVREGLLQASAHAGLEDPQIIMEGTPGSDEARAAVLQTIEDGTTAVFVHNDQLATRAILWLEDAGISIPDEVSLIGYDDVIAGMADVPLTALDPPKREVGRRAVERVLALCGGATSSAVSPADGGATQHIRLVPELHVRQSTTVPREPPRSSDCRR</sequence>
<evidence type="ECO:0000313" key="6">
    <source>
        <dbReference type="Proteomes" id="UP001500236"/>
    </source>
</evidence>
<evidence type="ECO:0000256" key="1">
    <source>
        <dbReference type="ARBA" id="ARBA00023015"/>
    </source>
</evidence>
<comment type="caution">
    <text evidence="5">The sequence shown here is derived from an EMBL/GenBank/DDBJ whole genome shotgun (WGS) entry which is preliminary data.</text>
</comment>
<dbReference type="SUPFAM" id="SSF46785">
    <property type="entry name" value="Winged helix' DNA-binding domain"/>
    <property type="match status" value="1"/>
</dbReference>
<dbReference type="PRINTS" id="PR00037">
    <property type="entry name" value="HTHLACR"/>
</dbReference>
<evidence type="ECO:0000259" key="4">
    <source>
        <dbReference type="PROSITE" id="PS51000"/>
    </source>
</evidence>
<dbReference type="Pfam" id="PF08220">
    <property type="entry name" value="HTH_DeoR"/>
    <property type="match status" value="1"/>
</dbReference>
<keyword evidence="1" id="KW-0805">Transcription regulation</keyword>
<dbReference type="InterPro" id="IPR036390">
    <property type="entry name" value="WH_DNA-bd_sf"/>
</dbReference>
<keyword evidence="2" id="KW-0238">DNA-binding</keyword>
<keyword evidence="3" id="KW-0804">Transcription</keyword>
<dbReference type="Proteomes" id="UP001500236">
    <property type="component" value="Unassembled WGS sequence"/>
</dbReference>
<dbReference type="Gene3D" id="3.40.50.2300">
    <property type="match status" value="2"/>
</dbReference>